<organism evidence="2 3">
    <name type="scientific">Aliiroseovarius crassostreae</name>
    <dbReference type="NCBI Taxonomy" id="154981"/>
    <lineage>
        <taxon>Bacteria</taxon>
        <taxon>Pseudomonadati</taxon>
        <taxon>Pseudomonadota</taxon>
        <taxon>Alphaproteobacteria</taxon>
        <taxon>Rhodobacterales</taxon>
        <taxon>Paracoccaceae</taxon>
        <taxon>Aliiroseovarius</taxon>
    </lineage>
</organism>
<name>A0A0P7KIP7_9RHOB</name>
<dbReference type="RefSeq" id="WP_055192840.1">
    <property type="nucleotide sequence ID" value="NZ_FPBS01000003.1"/>
</dbReference>
<comment type="caution">
    <text evidence="2">The sequence shown here is derived from an EMBL/GenBank/DDBJ whole genome shotgun (WGS) entry which is preliminary data.</text>
</comment>
<evidence type="ECO:0000256" key="1">
    <source>
        <dbReference type="SAM" id="MobiDB-lite"/>
    </source>
</evidence>
<feature type="region of interest" description="Disordered" evidence="1">
    <location>
        <begin position="37"/>
        <end position="59"/>
    </location>
</feature>
<dbReference type="Proteomes" id="UP000050471">
    <property type="component" value="Unassembled WGS sequence"/>
</dbReference>
<reference evidence="2 3" key="1">
    <citation type="submission" date="2015-09" db="EMBL/GenBank/DDBJ databases">
        <title>Draft genome sequence of Aliiroseovarius crassostreae CV919-312TSm, the causative agent of Roseovarius Oyster Disease (formerly Juvenile Oyster Disease).</title>
        <authorList>
            <person name="Kessner L."/>
            <person name="Spinard E."/>
            <person name="Nelson D."/>
        </authorList>
    </citation>
    <scope>NUCLEOTIDE SEQUENCE [LARGE SCALE GENOMIC DNA]</scope>
    <source>
        <strain evidence="2 3">CV919-312</strain>
    </source>
</reference>
<proteinExistence type="predicted"/>
<gene>
    <name evidence="2" type="ORF">AKJ29_04190</name>
</gene>
<dbReference type="STRING" id="154981.AKJ29_04190"/>
<evidence type="ECO:0000313" key="3">
    <source>
        <dbReference type="Proteomes" id="UP000050471"/>
    </source>
</evidence>
<dbReference type="EMBL" id="LKBA01000024">
    <property type="protein sequence ID" value="KPN61805.1"/>
    <property type="molecule type" value="Genomic_DNA"/>
</dbReference>
<evidence type="ECO:0000313" key="2">
    <source>
        <dbReference type="EMBL" id="KPN61805.1"/>
    </source>
</evidence>
<dbReference type="AlphaFoldDB" id="A0A0P7KIP7"/>
<evidence type="ECO:0008006" key="4">
    <source>
        <dbReference type="Google" id="ProtNLM"/>
    </source>
</evidence>
<feature type="compositionally biased region" description="Basic and acidic residues" evidence="1">
    <location>
        <begin position="38"/>
        <end position="52"/>
    </location>
</feature>
<keyword evidence="3" id="KW-1185">Reference proteome</keyword>
<protein>
    <recommendedName>
        <fullName evidence="4">Flagellar export protein FliJ</fullName>
    </recommendedName>
</protein>
<accession>A0A0P7KIP7</accession>
<sequence>MKKQLQQLGEVSNMILDLKLADLQTVAQQIGALQAENQKVRRDQERRVHELGQTEMPDLAQYAGQDERWNAWVQTKIKARNIELAKLSAEREDRMAAARTAMGRAEVIKSLLKKKSI</sequence>